<dbReference type="RefSeq" id="WP_169624667.1">
    <property type="nucleotide sequence ID" value="NZ_JABBNT010000002.1"/>
</dbReference>
<dbReference type="PROSITE" id="PS51186">
    <property type="entry name" value="GNAT"/>
    <property type="match status" value="1"/>
</dbReference>
<dbReference type="InterPro" id="IPR000182">
    <property type="entry name" value="GNAT_dom"/>
</dbReference>
<evidence type="ECO:0000313" key="2">
    <source>
        <dbReference type="EMBL" id="NMM44378.1"/>
    </source>
</evidence>
<dbReference type="AlphaFoldDB" id="A0A7Y0HFA5"/>
<dbReference type="Gene3D" id="3.40.630.30">
    <property type="match status" value="1"/>
</dbReference>
<keyword evidence="3" id="KW-1185">Reference proteome</keyword>
<keyword evidence="2" id="KW-0808">Transferase</keyword>
<dbReference type="Proteomes" id="UP000539372">
    <property type="component" value="Unassembled WGS sequence"/>
</dbReference>
<feature type="domain" description="N-acetyltransferase" evidence="1">
    <location>
        <begin position="6"/>
        <end position="161"/>
    </location>
</feature>
<name>A0A7Y0HFA5_9PROT</name>
<comment type="caution">
    <text evidence="2">The sequence shown here is derived from an EMBL/GenBank/DDBJ whole genome shotgun (WGS) entry which is preliminary data.</text>
</comment>
<evidence type="ECO:0000313" key="3">
    <source>
        <dbReference type="Proteomes" id="UP000539372"/>
    </source>
</evidence>
<dbReference type="InterPro" id="IPR016181">
    <property type="entry name" value="Acyl_CoA_acyltransferase"/>
</dbReference>
<dbReference type="GO" id="GO:0016747">
    <property type="term" value="F:acyltransferase activity, transferring groups other than amino-acyl groups"/>
    <property type="evidence" value="ECO:0007669"/>
    <property type="project" value="InterPro"/>
</dbReference>
<organism evidence="2 3">
    <name type="scientific">Pacificispira spongiicola</name>
    <dbReference type="NCBI Taxonomy" id="2729598"/>
    <lineage>
        <taxon>Bacteria</taxon>
        <taxon>Pseudomonadati</taxon>
        <taxon>Pseudomonadota</taxon>
        <taxon>Alphaproteobacteria</taxon>
        <taxon>Rhodospirillales</taxon>
        <taxon>Rhodospirillaceae</taxon>
        <taxon>Pacificispira</taxon>
    </lineage>
</organism>
<proteinExistence type="predicted"/>
<dbReference type="PANTHER" id="PTHR43305">
    <property type="entry name" value="FAMILY N-ACETYLTRANSFERASE, PUTATIVE (AFU_ORTHOLOGUE AFUA_2G01380)-RELATED"/>
    <property type="match status" value="1"/>
</dbReference>
<sequence length="161" mass="18415">MSDPLVILQEIDPAGQDPVLAKMLLVEYAESLGFSLCFQQFDEELEGFPGKYSRPEGNFWLARVDDSLAGCIALRPYGDGTAEMKRLYVRPGFRGHRLGTRLTKTVIDYARKAGYSALRLDTEREKMREAQAIYKRLGFVERDPYYEADSIDLVFYEKPLT</sequence>
<reference evidence="2 3" key="1">
    <citation type="submission" date="2020-04" db="EMBL/GenBank/DDBJ databases">
        <title>Rhodospirillaceae bacterium KN72 isolated from deep sea.</title>
        <authorList>
            <person name="Zhang D.-C."/>
        </authorList>
    </citation>
    <scope>NUCLEOTIDE SEQUENCE [LARGE SCALE GENOMIC DNA]</scope>
    <source>
        <strain evidence="2 3">KN72</strain>
    </source>
</reference>
<dbReference type="EMBL" id="JABBNT010000002">
    <property type="protein sequence ID" value="NMM44378.1"/>
    <property type="molecule type" value="Genomic_DNA"/>
</dbReference>
<dbReference type="SUPFAM" id="SSF55729">
    <property type="entry name" value="Acyl-CoA N-acyltransferases (Nat)"/>
    <property type="match status" value="1"/>
</dbReference>
<dbReference type="Pfam" id="PF00583">
    <property type="entry name" value="Acetyltransf_1"/>
    <property type="match status" value="1"/>
</dbReference>
<evidence type="ECO:0000259" key="1">
    <source>
        <dbReference type="PROSITE" id="PS51186"/>
    </source>
</evidence>
<protein>
    <submittedName>
        <fullName evidence="2">GNAT family N-acetyltransferase</fullName>
    </submittedName>
</protein>
<dbReference type="CDD" id="cd04301">
    <property type="entry name" value="NAT_SF"/>
    <property type="match status" value="1"/>
</dbReference>
<accession>A0A7Y0HFA5</accession>
<dbReference type="PANTHER" id="PTHR43305:SF1">
    <property type="entry name" value="FAMILY N-ACETYLTRANSFERASE, PUTATIVE (AFU_ORTHOLOGUE AFUA_2G01380)-RELATED"/>
    <property type="match status" value="1"/>
</dbReference>
<dbReference type="InterPro" id="IPR052777">
    <property type="entry name" value="Acetyltransferase_Enz"/>
</dbReference>
<gene>
    <name evidence="2" type="ORF">HH303_07800</name>
</gene>